<accession>A0A7W9WU86</accession>
<comment type="caution">
    <text evidence="1">The sequence shown here is derived from an EMBL/GenBank/DDBJ whole genome shotgun (WGS) entry which is preliminary data.</text>
</comment>
<evidence type="ECO:0000313" key="1">
    <source>
        <dbReference type="EMBL" id="MBB6106125.1"/>
    </source>
</evidence>
<gene>
    <name evidence="1" type="ORF">F4827_005996</name>
</gene>
<dbReference type="AlphaFoldDB" id="A0A7W9WU86"/>
<name>A0A7W9WU86_9BURK</name>
<sequence>MENVDVGVLPPARSSPWAVAAVGLERAALHIDLRDDAKAVALNVPAQLRVRGIDNRQVGLQSAFLAQREPVVADGKRRSVDNLHDSPVQNFLRMPITKPVWSSFAATVP</sequence>
<proteinExistence type="predicted"/>
<dbReference type="Proteomes" id="UP000571554">
    <property type="component" value="Unassembled WGS sequence"/>
</dbReference>
<protein>
    <submittedName>
        <fullName evidence="1">Uncharacterized protein</fullName>
    </submittedName>
</protein>
<reference evidence="1 2" key="1">
    <citation type="submission" date="2020-08" db="EMBL/GenBank/DDBJ databases">
        <title>Above-ground endophytic microbial communities from plants in different locations in the United States.</title>
        <authorList>
            <person name="Frank C."/>
        </authorList>
    </citation>
    <scope>NUCLEOTIDE SEQUENCE [LARGE SCALE GENOMIC DNA]</scope>
    <source>
        <strain evidence="1 2">WP4_2_2</strain>
    </source>
</reference>
<dbReference type="EMBL" id="JACHBW010000023">
    <property type="protein sequence ID" value="MBB6106125.1"/>
    <property type="molecule type" value="Genomic_DNA"/>
</dbReference>
<keyword evidence="2" id="KW-1185">Reference proteome</keyword>
<organism evidence="1 2">
    <name type="scientific">Paraburkholderia bannensis</name>
    <dbReference type="NCBI Taxonomy" id="765414"/>
    <lineage>
        <taxon>Bacteria</taxon>
        <taxon>Pseudomonadati</taxon>
        <taxon>Pseudomonadota</taxon>
        <taxon>Betaproteobacteria</taxon>
        <taxon>Burkholderiales</taxon>
        <taxon>Burkholderiaceae</taxon>
        <taxon>Paraburkholderia</taxon>
    </lineage>
</organism>
<evidence type="ECO:0000313" key="2">
    <source>
        <dbReference type="Proteomes" id="UP000571554"/>
    </source>
</evidence>